<keyword evidence="2" id="KW-1185">Reference proteome</keyword>
<reference evidence="1 2" key="1">
    <citation type="submission" date="2019-07" db="EMBL/GenBank/DDBJ databases">
        <title>Whole genome shotgun sequence of Brevifollis gellanilyticus NBRC 108608.</title>
        <authorList>
            <person name="Hosoyama A."/>
            <person name="Uohara A."/>
            <person name="Ohji S."/>
            <person name="Ichikawa N."/>
        </authorList>
    </citation>
    <scope>NUCLEOTIDE SEQUENCE [LARGE SCALE GENOMIC DNA]</scope>
    <source>
        <strain evidence="1 2">NBRC 108608</strain>
    </source>
</reference>
<dbReference type="InterPro" id="IPR014917">
    <property type="entry name" value="DUF1800"/>
</dbReference>
<dbReference type="Proteomes" id="UP000321577">
    <property type="component" value="Unassembled WGS sequence"/>
</dbReference>
<sequence length="3146" mass="325493">MAGFSPLWADTDYYSTGPGAGSPDTLCDVWQGLYNGWGLAPNADTDFDGASNYVESVAGTDPRNPNDVIKVGNTAVTSTTVTFTFDAEKGKRYRILSDAVSPTGTFATVETHLSPVNGASQFIPSTSNPTQTITITKSGGSKFYKIETTDWDSDGDGVSDWAEGQLGMNPALASSTGNGASDGDTLHSLLSLTVESTANGYEKEDKTASSPVPTPGKLRLVRSYGTMALSGIGMNGAAGATDITKASASAGDYTLSTVNIPAGAGVPGTPYEVAITPVQDSTDEVPEAVKVTLDLPGTSNVPGPSGTLTIGDANPANAENTQLYVAYLGHESGAATTATGYATAIVNGDNTSASISVVFNNLSSVQNTAYVREGTTNDLAPALPTGQVSGFTYLIEDKPGHYSTDQAFLTALVAGQIGCAVSSANFSDKEIFGLFNKASGSTTFNPNAPSLVAPDAGTSGFQIVTEEQIERDIWRFMSQCTWGGTTAMYDQIRAKVTTRVNALGAGPTAQAATNAYLLGLTDWLDDQMNSTLTPTVNFQTLVMAGDNEDFMLRGNKPIHYAADPQINGARYTVTYDAAGNPTFGTTADNNTTSNNYPIDGPNRRREWWGMILQSKDQVRQRFTQALSEILIISEADQTCATRHYGTANFWDMLAAGAFGKYRNLLSQVSYNPMMGFYLSSFNNRMTYDAGGGLIVSPDENYAREIMQLFSIGLILRHPDGSLVLDSSGLPIPTYDQTDITELARVMTGFTHGAQHAASYYAAYSNTSLLANPSTSTRTSGLILFNGSSATNTWFTAQNGHLFWPAPWVYPMKAIGRIASTQYHDFGAKTLLAGKSGESVIPAQTITSMTDAQTHAAADVDLALAHNCLAGDPASNTAYNGHQNTPVNISRWLIQRLVTSNPSAGYVYRVQKRYRDTNGNLGEVLKAILLDYESRSLQLSDSSISHGRVKEPIVAFAATLRAFRAFSGAPMSILAQDTGFTDGDSPLPKGYPGTELAKYSTDNTNPPSLPAGWATGPFRFRFNDLTGAIGQSPQRAPSVFNWFLPDYILPGPMAEAGLFAPELQISTEANVVAKVNTHYNFTWSNLVGMSTQPGSDANISDFLLNNNFATPAVRFSLDGGATFINSLTFTSANWNTPQTLTVVAANTAPNLSSVENSRLRFTVAGTGSGFDSIPTTPVDISYTDNTAPNEGILALHSSFSTWVQEGGNTDTVTVRLQSPPPTGSSVTVNVASTSSQASASPSSLSFDSTNWNTDQTVTVTAVQDVVSETAGTANDTLTFTSVSSIGAWNSLTTSLPVNVVDNDDGANSYGILVTETGGSTAVTENNTFNVATAGIVDSFNIVLTKLPSATVTVTITQSTTTGTQLMMNTTTGGTTFQTAAVTRTFTTGNWNVAQAVLVRGNQETTTEGSYPANPYHYGTLAITASGGNYTAVPAQVVTVPVTDDDNRVIMAHAGNNETRVVEGATSGAGVDTIQVSLRFAPTGGANVVVNLGSNSIICEPANLTFTPANYATPQTVNVRAADDALSQGLRRAWYPNVLPSNATATATQTGGVVTATSITAAGAGYMTPPNVTFSAPTSGTTATGFCTLNATGGIASIVIANPGSGYTGNPTVTFSVVPPNVTNSKIIASATSEGILDTTYNNIWSATHTGLDVTIVDNDMAAVSITQSGGSTTVVEGGATDDFTVALTQQPTSDVTVTLTPSTQATCSVSTLTFTSANWSTGQNVTVTALNDATVEGDVATTIGVLVTSSDSAYKGLKANAVGVMVIDNDLVPLTVAHTNVFTGVSEGGTAGTGGTPNVSDTFTVALPKTPTASVTVTLIPDAQISVSPTTLTFTTTNSGTAQTVTVTAVDDAAAEVTPHNGMIRFAVSSADPFYNNPAHLPVFVPVKDNDSAGFSIVESSGNSTPTEGGTDSHTLVLTKQPPSGQNVVIDVTSAASADLLVSSSATFTGSNVTSGSPTATMTSTAGLLPGMFISGTNIAGGATVSSVTNSTTFVMSANALGTSTNITITATSLPAATARLTFTNANWNTTQTITTVAVADMVTEGREVATISHAIETTLTTDDTFDAVPAQTVNCFITDQHRRNESLIMIQSGGSLGSNETVISGGNTYVTEGDPATDSVDIYLSNAPQSQVIVTLSANSQMSFDKPTLVFTPANWSVPQTVQISAVDDTINDTYAILGTTLTQAAQGQTLTATASSGDSAFFGLTATATVNILDNESPAVKIVQTGGITTTTEGGTGGSNIDTYTAELTTPPNGDVVVRVTSASTTAGQTVSPAALTFNSANWNVPQTVTVTVVNDTTVEGNHRSSITHAIRSAVVIPLVNSATTNGNATVTVPNVGGLFTGMVVAGPGIPLNATISSINTTTNTFVLSSNATATASGVELAAYGTTPDSTGAVLLLTSGVTTSGGTTITCASTGGLLPGTLLYGTGIPAGAKVASVTNATTFVASAAATASGSGLTLAAITATTDTSGYRKVLTNGVTTAGSTAVTVDSTAGLAAGMNIFGPGITNGTTISSISSTNTTTLTLSAAATVSGSGLSLLTTIAGIQTVVDNITDNDNRIIIGVTGNDTRVHEDSTAGDTYSVVLRSAPTQNVTVTPVASFNNVASGSAATTFAAQGLSISPASMTFTSANWSTPQTFTLSGADNSVNAERARTVTISHTSASSDSNFNSQTIHQVAVSVLAKDDLRVLLIDNPSGHENGNTSTYRLALSRAPAADVNFACTANAQLQLAPPVPSGGTLVYGSSANLTFTPSNWNTFQTVTLRPVDDTLVELLYNTGSGYLHTGGVSHAVTSSDPAFNGLPGGIALMTITDNETPAVRILPSGGSTLLTEGGATDTYDVVLNTAPTANVTIGISTDAQVTADKASLTFTSGNWSTPQTVTLTAVNDAAVEGSHSGVVTHANAVSTDANFTFLPVPPVTASITDNEGAQLVVTQSGGNTAVVAGGAHDTLTIALNQAPTANVTVTLVPPMYIVPVPPHAKNWGYYTTDLSGSNQQKERVVLDYTEWNLLYRTTFYASLATAYGGSGNIPAQPSDVSIQNAHWVATKALVDKGDLWFSGGTLKARFPTLIEPNQAPPVPLPALNARQALMDCIYNLSGGNTNTSINRYLPQVTYDPKNPPAGTFHDEVRDRCRWTGYLMSTVMSGYVAH</sequence>
<organism evidence="1 2">
    <name type="scientific">Brevifollis gellanilyticus</name>
    <dbReference type="NCBI Taxonomy" id="748831"/>
    <lineage>
        <taxon>Bacteria</taxon>
        <taxon>Pseudomonadati</taxon>
        <taxon>Verrucomicrobiota</taxon>
        <taxon>Verrucomicrobiia</taxon>
        <taxon>Verrucomicrobiales</taxon>
        <taxon>Verrucomicrobiaceae</taxon>
    </lineage>
</organism>
<name>A0A512MD33_9BACT</name>
<evidence type="ECO:0000313" key="1">
    <source>
        <dbReference type="EMBL" id="GEP44639.1"/>
    </source>
</evidence>
<protein>
    <submittedName>
        <fullName evidence="1">Uncharacterized protein</fullName>
    </submittedName>
</protein>
<proteinExistence type="predicted"/>
<comment type="caution">
    <text evidence="1">The sequence shown here is derived from an EMBL/GenBank/DDBJ whole genome shotgun (WGS) entry which is preliminary data.</text>
</comment>
<dbReference type="EMBL" id="BKAG01000033">
    <property type="protein sequence ID" value="GEP44639.1"/>
    <property type="molecule type" value="Genomic_DNA"/>
</dbReference>
<evidence type="ECO:0000313" key="2">
    <source>
        <dbReference type="Proteomes" id="UP000321577"/>
    </source>
</evidence>
<gene>
    <name evidence="1" type="ORF">BGE01nite_39300</name>
</gene>
<dbReference type="Pfam" id="PF08811">
    <property type="entry name" value="DUF1800"/>
    <property type="match status" value="1"/>
</dbReference>
<accession>A0A512MD33</accession>